<gene>
    <name evidence="1" type="ORF">HHL09_09440</name>
</gene>
<dbReference type="AlphaFoldDB" id="A0A858RFV4"/>
<accession>A0A858RFV4</accession>
<dbReference type="InterPro" id="IPR026349">
    <property type="entry name" value="CHP04255"/>
</dbReference>
<protein>
    <submittedName>
        <fullName evidence="1">TIGR04255 family protein</fullName>
    </submittedName>
</protein>
<keyword evidence="2" id="KW-1185">Reference proteome</keyword>
<proteinExistence type="predicted"/>
<dbReference type="RefSeq" id="WP_169454309.1">
    <property type="nucleotide sequence ID" value="NZ_CP051774.1"/>
</dbReference>
<dbReference type="NCBIfam" id="TIGR04255">
    <property type="entry name" value="sporadTIGR04255"/>
    <property type="match status" value="1"/>
</dbReference>
<reference evidence="1 2" key="1">
    <citation type="submission" date="2020-04" db="EMBL/GenBank/DDBJ databases">
        <title>Luteolibacter sp. G-1-1-1 isolated from soil.</title>
        <authorList>
            <person name="Dahal R.H."/>
        </authorList>
    </citation>
    <scope>NUCLEOTIDE SEQUENCE [LARGE SCALE GENOMIC DNA]</scope>
    <source>
        <strain evidence="1 2">G-1-1-1</strain>
    </source>
</reference>
<name>A0A858RFV4_9BACT</name>
<dbReference type="KEGG" id="luo:HHL09_09440"/>
<dbReference type="Proteomes" id="UP000501812">
    <property type="component" value="Chromosome"/>
</dbReference>
<dbReference type="EMBL" id="CP051774">
    <property type="protein sequence ID" value="QJE95996.1"/>
    <property type="molecule type" value="Genomic_DNA"/>
</dbReference>
<evidence type="ECO:0000313" key="1">
    <source>
        <dbReference type="EMBL" id="QJE95996.1"/>
    </source>
</evidence>
<evidence type="ECO:0000313" key="2">
    <source>
        <dbReference type="Proteomes" id="UP000501812"/>
    </source>
</evidence>
<organism evidence="1 2">
    <name type="scientific">Luteolibacter luteus</name>
    <dbReference type="NCBI Taxonomy" id="2728835"/>
    <lineage>
        <taxon>Bacteria</taxon>
        <taxon>Pseudomonadati</taxon>
        <taxon>Verrucomicrobiota</taxon>
        <taxon>Verrucomicrobiia</taxon>
        <taxon>Verrucomicrobiales</taxon>
        <taxon>Verrucomicrobiaceae</taxon>
        <taxon>Luteolibacter</taxon>
    </lineage>
</organism>
<sequence length="249" mass="28513">MAEIRHLAQAPVIEAILAFQADISSQWDSQDIRGGLPIHFPGFPEIQEQRTFEAALEIVQGEEPRPSFHTNPAGIFLLHKGDRTAAIQLRRDGFAFSQLMPYPGWDHFIAEALEQWSIFQKWLGVDEPYSVFVRFINRLSYPTEGFRLSHYFETPPAPPSGTGWGFKIFREHHFYCPPDGRYTIESVFSREQDGESPKTAEFLLDLTISPVYPFAELDADLDQLLGEMRVLKNQAFFSKLTEEALTPYL</sequence>